<name>A0A5C5VG16_9BACT</name>
<evidence type="ECO:0000313" key="2">
    <source>
        <dbReference type="EMBL" id="TWT36849.1"/>
    </source>
</evidence>
<keyword evidence="3" id="KW-1185">Reference proteome</keyword>
<organism evidence="2 3">
    <name type="scientific">Posidoniimonas corsicana</name>
    <dbReference type="NCBI Taxonomy" id="1938618"/>
    <lineage>
        <taxon>Bacteria</taxon>
        <taxon>Pseudomonadati</taxon>
        <taxon>Planctomycetota</taxon>
        <taxon>Planctomycetia</taxon>
        <taxon>Pirellulales</taxon>
        <taxon>Lacipirellulaceae</taxon>
        <taxon>Posidoniimonas</taxon>
    </lineage>
</organism>
<dbReference type="AlphaFoldDB" id="A0A5C5VG16"/>
<feature type="region of interest" description="Disordered" evidence="1">
    <location>
        <begin position="174"/>
        <end position="210"/>
    </location>
</feature>
<dbReference type="Proteomes" id="UP000316714">
    <property type="component" value="Unassembled WGS sequence"/>
</dbReference>
<feature type="region of interest" description="Disordered" evidence="1">
    <location>
        <begin position="89"/>
        <end position="126"/>
    </location>
</feature>
<evidence type="ECO:0000313" key="3">
    <source>
        <dbReference type="Proteomes" id="UP000316714"/>
    </source>
</evidence>
<dbReference type="EMBL" id="SIHJ01000001">
    <property type="protein sequence ID" value="TWT36849.1"/>
    <property type="molecule type" value="Genomic_DNA"/>
</dbReference>
<protein>
    <submittedName>
        <fullName evidence="2">Uncharacterized protein</fullName>
    </submittedName>
</protein>
<proteinExistence type="predicted"/>
<gene>
    <name evidence="2" type="ORF">KOR34_17940</name>
</gene>
<accession>A0A5C5VG16</accession>
<feature type="region of interest" description="Disordered" evidence="1">
    <location>
        <begin position="50"/>
        <end position="74"/>
    </location>
</feature>
<comment type="caution">
    <text evidence="2">The sequence shown here is derived from an EMBL/GenBank/DDBJ whole genome shotgun (WGS) entry which is preliminary data.</text>
</comment>
<reference evidence="2 3" key="1">
    <citation type="submission" date="2019-02" db="EMBL/GenBank/DDBJ databases">
        <title>Deep-cultivation of Planctomycetes and their phenomic and genomic characterization uncovers novel biology.</title>
        <authorList>
            <person name="Wiegand S."/>
            <person name="Jogler M."/>
            <person name="Boedeker C."/>
            <person name="Pinto D."/>
            <person name="Vollmers J."/>
            <person name="Rivas-Marin E."/>
            <person name="Kohn T."/>
            <person name="Peeters S.H."/>
            <person name="Heuer A."/>
            <person name="Rast P."/>
            <person name="Oberbeckmann S."/>
            <person name="Bunk B."/>
            <person name="Jeske O."/>
            <person name="Meyerdierks A."/>
            <person name="Storesund J.E."/>
            <person name="Kallscheuer N."/>
            <person name="Luecker S."/>
            <person name="Lage O.M."/>
            <person name="Pohl T."/>
            <person name="Merkel B.J."/>
            <person name="Hornburger P."/>
            <person name="Mueller R.-W."/>
            <person name="Bruemmer F."/>
            <person name="Labrenz M."/>
            <person name="Spormann A.M."/>
            <person name="Op Den Camp H."/>
            <person name="Overmann J."/>
            <person name="Amann R."/>
            <person name="Jetten M.S.M."/>
            <person name="Mascher T."/>
            <person name="Medema M.H."/>
            <person name="Devos D.P."/>
            <person name="Kaster A.-K."/>
            <person name="Ovreas L."/>
            <person name="Rohde M."/>
            <person name="Galperin M.Y."/>
            <person name="Jogler C."/>
        </authorList>
    </citation>
    <scope>NUCLEOTIDE SEQUENCE [LARGE SCALE GENOMIC DNA]</scope>
    <source>
        <strain evidence="2 3">KOR34</strain>
    </source>
</reference>
<sequence>MGGAAGRAATVLPYAARGGSVRASLEGSTNHCSLPYTLAPCATILPIRPGDGNPPTKPYCGNDLQRGPPGPRHAESRLAHRMHICFFGRRDQGRPRGRRRRDPSGPVSDPPHTTSSHPFDSRPRRGHRVPATRWPFLCAVVDLNACRIARAPRIGYLAAGFVVGFTATFAPSGRAASASRRSASATAAMSPAARVTTSDTVLPSSGERTR</sequence>
<evidence type="ECO:0000256" key="1">
    <source>
        <dbReference type="SAM" id="MobiDB-lite"/>
    </source>
</evidence>
<feature type="compositionally biased region" description="Low complexity" evidence="1">
    <location>
        <begin position="174"/>
        <end position="194"/>
    </location>
</feature>